<protein>
    <submittedName>
        <fullName evidence="1">Uncharacterized protein</fullName>
    </submittedName>
</protein>
<dbReference type="AlphaFoldDB" id="A0A1I4YCW9"/>
<accession>A0A1I4YCW9</accession>
<reference evidence="2" key="1">
    <citation type="submission" date="2016-10" db="EMBL/GenBank/DDBJ databases">
        <authorList>
            <person name="Varghese N."/>
            <person name="Submissions S."/>
        </authorList>
    </citation>
    <scope>NUCLEOTIDE SEQUENCE [LARGE SCALE GENOMIC DNA]</scope>
    <source>
        <strain evidence="2">DSM 16522</strain>
    </source>
</reference>
<dbReference type="Proteomes" id="UP000199011">
    <property type="component" value="Unassembled WGS sequence"/>
</dbReference>
<name>A0A1I4YCW9_9GAMM</name>
<organism evidence="1 2">
    <name type="scientific">Xenorhabdus japonica</name>
    <dbReference type="NCBI Taxonomy" id="53341"/>
    <lineage>
        <taxon>Bacteria</taxon>
        <taxon>Pseudomonadati</taxon>
        <taxon>Pseudomonadota</taxon>
        <taxon>Gammaproteobacteria</taxon>
        <taxon>Enterobacterales</taxon>
        <taxon>Morganellaceae</taxon>
        <taxon>Xenorhabdus</taxon>
    </lineage>
</organism>
<dbReference type="EMBL" id="FOVO01000001">
    <property type="protein sequence ID" value="SFN35895.1"/>
    <property type="molecule type" value="Genomic_DNA"/>
</dbReference>
<gene>
    <name evidence="1" type="ORF">SAMN05421579_101178</name>
</gene>
<evidence type="ECO:0000313" key="2">
    <source>
        <dbReference type="Proteomes" id="UP000199011"/>
    </source>
</evidence>
<evidence type="ECO:0000313" key="1">
    <source>
        <dbReference type="EMBL" id="SFN35895.1"/>
    </source>
</evidence>
<keyword evidence="2" id="KW-1185">Reference proteome</keyword>
<proteinExistence type="predicted"/>
<sequence length="44" mass="5143">MCVLLDQQIEYLTIYFKYESKNTMTSLFMIPLFLASFADIANQS</sequence>
<dbReference type="STRING" id="53341.SAMN05421579_101178"/>